<evidence type="ECO:0000313" key="3">
    <source>
        <dbReference type="Proteomes" id="UP001221898"/>
    </source>
</evidence>
<feature type="region of interest" description="Disordered" evidence="1">
    <location>
        <begin position="1"/>
        <end position="76"/>
    </location>
</feature>
<feature type="compositionally biased region" description="Basic and acidic residues" evidence="1">
    <location>
        <begin position="1"/>
        <end position="11"/>
    </location>
</feature>
<sequence>MWPEHPRRGEESAELESGRSVSESPFHSALRPREEHRSAGHEPVAVNDVRPREGSHRRSAPSLPPPLSRNDGTRPQHLQKRLSMELGKGCPPGPGPSAISRWRQSLTQQILKRRHGSLGRFQVRSLHRSPFWT</sequence>
<dbReference type="AlphaFoldDB" id="A0AAD7SB08"/>
<reference evidence="2" key="1">
    <citation type="journal article" date="2023" name="Science">
        <title>Genome structures resolve the early diversification of teleost fishes.</title>
        <authorList>
            <person name="Parey E."/>
            <person name="Louis A."/>
            <person name="Montfort J."/>
            <person name="Bouchez O."/>
            <person name="Roques C."/>
            <person name="Iampietro C."/>
            <person name="Lluch J."/>
            <person name="Castinel A."/>
            <person name="Donnadieu C."/>
            <person name="Desvignes T."/>
            <person name="Floi Bucao C."/>
            <person name="Jouanno E."/>
            <person name="Wen M."/>
            <person name="Mejri S."/>
            <person name="Dirks R."/>
            <person name="Jansen H."/>
            <person name="Henkel C."/>
            <person name="Chen W.J."/>
            <person name="Zahm M."/>
            <person name="Cabau C."/>
            <person name="Klopp C."/>
            <person name="Thompson A.W."/>
            <person name="Robinson-Rechavi M."/>
            <person name="Braasch I."/>
            <person name="Lecointre G."/>
            <person name="Bobe J."/>
            <person name="Postlethwait J.H."/>
            <person name="Berthelot C."/>
            <person name="Roest Crollius H."/>
            <person name="Guiguen Y."/>
        </authorList>
    </citation>
    <scope>NUCLEOTIDE SEQUENCE</scope>
    <source>
        <strain evidence="2">NC1722</strain>
    </source>
</reference>
<organism evidence="2 3">
    <name type="scientific">Aldrovandia affinis</name>
    <dbReference type="NCBI Taxonomy" id="143900"/>
    <lineage>
        <taxon>Eukaryota</taxon>
        <taxon>Metazoa</taxon>
        <taxon>Chordata</taxon>
        <taxon>Craniata</taxon>
        <taxon>Vertebrata</taxon>
        <taxon>Euteleostomi</taxon>
        <taxon>Actinopterygii</taxon>
        <taxon>Neopterygii</taxon>
        <taxon>Teleostei</taxon>
        <taxon>Notacanthiformes</taxon>
        <taxon>Halosauridae</taxon>
        <taxon>Aldrovandia</taxon>
    </lineage>
</organism>
<evidence type="ECO:0000256" key="1">
    <source>
        <dbReference type="SAM" id="MobiDB-lite"/>
    </source>
</evidence>
<dbReference type="Proteomes" id="UP001221898">
    <property type="component" value="Unassembled WGS sequence"/>
</dbReference>
<protein>
    <submittedName>
        <fullName evidence="2">Uncharacterized protein</fullName>
    </submittedName>
</protein>
<name>A0AAD7SB08_9TELE</name>
<accession>A0AAD7SB08</accession>
<comment type="caution">
    <text evidence="2">The sequence shown here is derived from an EMBL/GenBank/DDBJ whole genome shotgun (WGS) entry which is preliminary data.</text>
</comment>
<feature type="compositionally biased region" description="Basic and acidic residues" evidence="1">
    <location>
        <begin position="31"/>
        <end position="40"/>
    </location>
</feature>
<dbReference type="EMBL" id="JAINUG010000086">
    <property type="protein sequence ID" value="KAJ8399022.1"/>
    <property type="molecule type" value="Genomic_DNA"/>
</dbReference>
<evidence type="ECO:0000313" key="2">
    <source>
        <dbReference type="EMBL" id="KAJ8399022.1"/>
    </source>
</evidence>
<gene>
    <name evidence="2" type="ORF">AAFF_G00416890</name>
</gene>
<keyword evidence="3" id="KW-1185">Reference proteome</keyword>
<proteinExistence type="predicted"/>